<evidence type="ECO:0000313" key="4">
    <source>
        <dbReference type="Proteomes" id="UP000019086"/>
    </source>
</evidence>
<feature type="domain" description="ESPR" evidence="2">
    <location>
        <begin position="1"/>
        <end position="49"/>
    </location>
</feature>
<dbReference type="Pfam" id="PF13018">
    <property type="entry name" value="ESPR"/>
    <property type="match status" value="1"/>
</dbReference>
<proteinExistence type="predicted"/>
<dbReference type="Proteomes" id="UP000019086">
    <property type="component" value="Chromosome"/>
</dbReference>
<evidence type="ECO:0000313" key="3">
    <source>
        <dbReference type="EMBL" id="AHG86782.1"/>
    </source>
</evidence>
<dbReference type="AlphaFoldDB" id="W0R8L1"/>
<dbReference type="Pfam" id="PF05658">
    <property type="entry name" value="YadA_head"/>
    <property type="match status" value="2"/>
</dbReference>
<dbReference type="RefSeq" id="WP_025289589.1">
    <property type="nucleotide sequence ID" value="NZ_CP006956.1"/>
</dbReference>
<dbReference type="PATRIC" id="fig|1263832.3.peg.1546"/>
<dbReference type="EMBL" id="CP006956">
    <property type="protein sequence ID" value="AHG86782.1"/>
    <property type="molecule type" value="Genomic_DNA"/>
</dbReference>
<evidence type="ECO:0000259" key="1">
    <source>
        <dbReference type="Pfam" id="PF05658"/>
    </source>
</evidence>
<dbReference type="InterPro" id="IPR024973">
    <property type="entry name" value="ESPR"/>
</dbReference>
<reference evidence="3 4" key="1">
    <citation type="submission" date="2013-12" db="EMBL/GenBank/DDBJ databases">
        <title>Annotation of the Bibersteinia trehalosi USDA-ARS-USMARC-190 complete genome.</title>
        <authorList>
            <person name="Harhay G.P."/>
            <person name="McVey S."/>
            <person name="Clawson M.L."/>
            <person name="Bono J."/>
            <person name="Heaton M.P."/>
            <person name="Chitko-Mckown C.G."/>
            <person name="Harhay D.M."/>
            <person name="Smith T.P.L."/>
        </authorList>
    </citation>
    <scope>NUCLEOTIDE SEQUENCE [LARGE SCALE GENOMIC DNA]</scope>
    <source>
        <strain evidence="3 4">USDA-ARS-USMARC-190</strain>
    </source>
</reference>
<organism evidence="3 4">
    <name type="scientific">Bibersteinia trehalosi USDA-ARS-USMARC-190</name>
    <dbReference type="NCBI Taxonomy" id="1263832"/>
    <lineage>
        <taxon>Bacteria</taxon>
        <taxon>Pseudomonadati</taxon>
        <taxon>Pseudomonadota</taxon>
        <taxon>Gammaproteobacteria</taxon>
        <taxon>Pasteurellales</taxon>
        <taxon>Pasteurellaceae</taxon>
        <taxon>Bibersteinia</taxon>
    </lineage>
</organism>
<dbReference type="KEGG" id="btra:F544_15540"/>
<name>W0R8L1_BIBTR</name>
<dbReference type="SUPFAM" id="SSF101967">
    <property type="entry name" value="Adhesin YadA, collagen-binding domain"/>
    <property type="match status" value="1"/>
</dbReference>
<protein>
    <submittedName>
        <fullName evidence="3">Uncharacterized protein</fullName>
    </submittedName>
</protein>
<dbReference type="InterPro" id="IPR011049">
    <property type="entry name" value="Serralysin-like_metalloprot_C"/>
</dbReference>
<dbReference type="InterPro" id="IPR008640">
    <property type="entry name" value="Adhesin_Head_dom"/>
</dbReference>
<dbReference type="HOGENOM" id="CLU_1118454_0_0_6"/>
<accession>W0R8L1</accession>
<dbReference type="Gene3D" id="2.150.10.10">
    <property type="entry name" value="Serralysin-like metalloprotease, C-terminal"/>
    <property type="match status" value="1"/>
</dbReference>
<feature type="domain" description="Trimeric autotransporter adhesin YadA-like head" evidence="1">
    <location>
        <begin position="149"/>
        <end position="175"/>
    </location>
</feature>
<gene>
    <name evidence="3" type="ORF">F544_15540</name>
</gene>
<evidence type="ECO:0000259" key="2">
    <source>
        <dbReference type="Pfam" id="PF13018"/>
    </source>
</evidence>
<dbReference type="GO" id="GO:0019867">
    <property type="term" value="C:outer membrane"/>
    <property type="evidence" value="ECO:0007669"/>
    <property type="project" value="InterPro"/>
</dbReference>
<sequence>MNKVFKVIWNAASQTWVAVSELQRVKGKTKSKSLAKPVLVAISAATAGATMIGGAQAAVSVTEPTENYLLTYDGSAASGFHYISQGVNVTSPSSSSVIYGVNITGYSTDVLVGSNLTTEAPAATIFGQHSKVTGQNSRYAIAVGHNTTAGGLSSLAMGPSANATSQGDVAIGAGASTIAKGHNQKIAIGTNAKAMGEAGIAIGLNAKAYSTQDTLAADGIIDSPANSNNMHGRDVAIGGFAVATGGAR</sequence>
<feature type="domain" description="Trimeric autotransporter adhesin YadA-like head" evidence="1">
    <location>
        <begin position="186"/>
        <end position="206"/>
    </location>
</feature>